<sequence>MSRPRMLRVAADRLERASWPPDVLEAMRVFAVEAEHERGCEACRRALHVRPAEVLDWFDVLVAYDSTLRDVVEFAEAAVDLAGALSAPGHRRPCEPGEVATL</sequence>
<dbReference type="EMBL" id="JBBEGM010000001">
    <property type="protein sequence ID" value="MEJ2860548.1"/>
    <property type="molecule type" value="Genomic_DNA"/>
</dbReference>
<gene>
    <name evidence="1" type="ORF">WCD58_05245</name>
</gene>
<reference evidence="1 2" key="1">
    <citation type="submission" date="2024-03" db="EMBL/GenBank/DDBJ databases">
        <title>Actinomycetospora sp. OC33-EN07, a novel actinomycete isolated from wild orchid (Aerides multiflora).</title>
        <authorList>
            <person name="Suriyachadkun C."/>
        </authorList>
    </citation>
    <scope>NUCLEOTIDE SEQUENCE [LARGE SCALE GENOMIC DNA]</scope>
    <source>
        <strain evidence="1 2">OC33-EN07</strain>
    </source>
</reference>
<proteinExistence type="predicted"/>
<accession>A0ABU8M142</accession>
<organism evidence="1 2">
    <name type="scientific">Actinomycetospora flava</name>
    <dbReference type="NCBI Taxonomy" id="3129232"/>
    <lineage>
        <taxon>Bacteria</taxon>
        <taxon>Bacillati</taxon>
        <taxon>Actinomycetota</taxon>
        <taxon>Actinomycetes</taxon>
        <taxon>Pseudonocardiales</taxon>
        <taxon>Pseudonocardiaceae</taxon>
        <taxon>Actinomycetospora</taxon>
    </lineage>
</organism>
<dbReference type="Proteomes" id="UP001369736">
    <property type="component" value="Unassembled WGS sequence"/>
</dbReference>
<name>A0ABU8M142_9PSEU</name>
<protein>
    <submittedName>
        <fullName evidence="1">Uncharacterized protein</fullName>
    </submittedName>
</protein>
<dbReference type="RefSeq" id="WP_337700191.1">
    <property type="nucleotide sequence ID" value="NZ_JBBEGM010000001.1"/>
</dbReference>
<evidence type="ECO:0000313" key="1">
    <source>
        <dbReference type="EMBL" id="MEJ2860548.1"/>
    </source>
</evidence>
<keyword evidence="2" id="KW-1185">Reference proteome</keyword>
<comment type="caution">
    <text evidence="1">The sequence shown here is derived from an EMBL/GenBank/DDBJ whole genome shotgun (WGS) entry which is preliminary data.</text>
</comment>
<evidence type="ECO:0000313" key="2">
    <source>
        <dbReference type="Proteomes" id="UP001369736"/>
    </source>
</evidence>